<comment type="caution">
    <text evidence="2">The sequence shown here is derived from an EMBL/GenBank/DDBJ whole genome shotgun (WGS) entry which is preliminary data.</text>
</comment>
<keyword evidence="3" id="KW-1185">Reference proteome</keyword>
<dbReference type="EMBL" id="JAVIJC010000004">
    <property type="protein sequence ID" value="MDX8490952.1"/>
    <property type="molecule type" value="Genomic_DNA"/>
</dbReference>
<evidence type="ECO:0000256" key="1">
    <source>
        <dbReference type="SAM" id="MobiDB-lite"/>
    </source>
</evidence>
<evidence type="ECO:0000313" key="2">
    <source>
        <dbReference type="EMBL" id="MDX8490952.1"/>
    </source>
</evidence>
<organism evidence="2 3">
    <name type="scientific">Mesorhizobium captivum</name>
    <dbReference type="NCBI Taxonomy" id="3072319"/>
    <lineage>
        <taxon>Bacteria</taxon>
        <taxon>Pseudomonadati</taxon>
        <taxon>Pseudomonadota</taxon>
        <taxon>Alphaproteobacteria</taxon>
        <taxon>Hyphomicrobiales</taxon>
        <taxon>Phyllobacteriaceae</taxon>
        <taxon>Mesorhizobium</taxon>
    </lineage>
</organism>
<feature type="region of interest" description="Disordered" evidence="1">
    <location>
        <begin position="1"/>
        <end position="27"/>
    </location>
</feature>
<evidence type="ECO:0000313" key="3">
    <source>
        <dbReference type="Proteomes" id="UP001271249"/>
    </source>
</evidence>
<reference evidence="2 3" key="1">
    <citation type="submission" date="2023-08" db="EMBL/GenBank/DDBJ databases">
        <title>Implementing the SeqCode for naming new Mesorhizobium species isolated from Vachellia karroo root nodules.</title>
        <authorList>
            <person name="Van Lill M."/>
        </authorList>
    </citation>
    <scope>NUCLEOTIDE SEQUENCE [LARGE SCALE GENOMIC DNA]</scope>
    <source>
        <strain evidence="2 3">VK22B</strain>
    </source>
</reference>
<sequence>MVRAEGKAPMTRNLEAPWSPGTAGAQRDHRLRDEVDALGFRLIPLTLPGSRRIVIKRKIDNSIKDERAGTPRLSLICAVTTEGSSDGFGGSSMSCDRGSFVTSRAGGLRRAITTTGGILALALSAGLWLGGAAKAQETRIIDPGSMAVTGFPGTVIPDFEQGLPPGVDPVDETFIDTSQASLRIFDVSRLGGPASGQLVYTPPPFEVTAGQIGEVFGLTYDDGVRDGVPSGIPNLYAAATSLHGIEIVTPDADEDGRPERQRRGTASATFMDGQFGIENGGGPGTIWKVDGITGAVSKFADIDTNSGPGIGNLAFDPIHREFFASDLDTGLIHRMDPDGDLIDSFDHGVAGRPARGLAQVADDGAVMDIQAAAFDSEDPKTWGYTQDERRVWAISYHGGRLYYSVGEKAEIWSVGIASDGSFAGDPRWELTVKADQDYAATDIAFDNKGFLYLAQRGPVENRYDYSGFASSGKGEVIRYQREDPDDPATESVWVEVPQEYAIGFPQGNRQSAGGVDLQYRYDAEGNLDTSVCTDTVVNTGDKLRDNPELAERLAAGGPLAVHGVQLTPSALVKPANVPPFGSWFVDFDGYFEDPEVQGHVGDVRVWRPCEGRAGYYEDIPGGGYLPPFYPPDFPPPGNLPPCIDVEDVHYYCTPRGLQADLYLKDPAGFGGDSIKALSKTPGVGVTSPMSHAPGKPYTIDITGHNPGETVNVGLCFYRKSDRDKGGYYPCCKMTLPLRTPAVSCEAPRRGR</sequence>
<proteinExistence type="predicted"/>
<accession>A0ABU4YVG3</accession>
<name>A0ABU4YVG3_9HYPH</name>
<dbReference type="Proteomes" id="UP001271249">
    <property type="component" value="Unassembled WGS sequence"/>
</dbReference>
<dbReference type="SUPFAM" id="SSF63829">
    <property type="entry name" value="Calcium-dependent phosphotriesterase"/>
    <property type="match status" value="1"/>
</dbReference>
<gene>
    <name evidence="2" type="ORF">RFN29_05110</name>
</gene>
<protein>
    <submittedName>
        <fullName evidence="2">Uncharacterized protein</fullName>
    </submittedName>
</protein>